<dbReference type="InterPro" id="IPR051239">
    <property type="entry name" value="2'-dNMP_N-hydrolase"/>
</dbReference>
<dbReference type="STRING" id="400682.A0A1X7UAW1"/>
<dbReference type="PANTHER" id="PTHR15364:SF0">
    <property type="entry name" value="2'-DEOXYNUCLEOSIDE 5'-PHOSPHATE N-HYDROLASE 1"/>
    <property type="match status" value="1"/>
</dbReference>
<keyword evidence="2" id="KW-1185">Reference proteome</keyword>
<evidence type="ECO:0008006" key="3">
    <source>
        <dbReference type="Google" id="ProtNLM"/>
    </source>
</evidence>
<gene>
    <name evidence="1" type="primary">100638178</name>
</gene>
<evidence type="ECO:0000313" key="1">
    <source>
        <dbReference type="EnsemblMetazoa" id="Aqu2.1.25093_001"/>
    </source>
</evidence>
<dbReference type="Proteomes" id="UP000007879">
    <property type="component" value="Unassembled WGS sequence"/>
</dbReference>
<reference evidence="1" key="2">
    <citation type="submission" date="2017-05" db="UniProtKB">
        <authorList>
            <consortium name="EnsemblMetazoa"/>
        </authorList>
    </citation>
    <scope>IDENTIFICATION</scope>
</reference>
<dbReference type="EnsemblMetazoa" id="Aqu2.1.25093_001">
    <property type="protein sequence ID" value="Aqu2.1.25093_001"/>
    <property type="gene ID" value="Aqu2.1.25093"/>
</dbReference>
<reference evidence="2" key="1">
    <citation type="journal article" date="2010" name="Nature">
        <title>The Amphimedon queenslandica genome and the evolution of animal complexity.</title>
        <authorList>
            <person name="Srivastava M."/>
            <person name="Simakov O."/>
            <person name="Chapman J."/>
            <person name="Fahey B."/>
            <person name="Gauthier M.E."/>
            <person name="Mitros T."/>
            <person name="Richards G.S."/>
            <person name="Conaco C."/>
            <person name="Dacre M."/>
            <person name="Hellsten U."/>
            <person name="Larroux C."/>
            <person name="Putnam N.H."/>
            <person name="Stanke M."/>
            <person name="Adamska M."/>
            <person name="Darling A."/>
            <person name="Degnan S.M."/>
            <person name="Oakley T.H."/>
            <person name="Plachetzki D.C."/>
            <person name="Zhai Y."/>
            <person name="Adamski M."/>
            <person name="Calcino A."/>
            <person name="Cummins S.F."/>
            <person name="Goodstein D.M."/>
            <person name="Harris C."/>
            <person name="Jackson D.J."/>
            <person name="Leys S.P."/>
            <person name="Shu S."/>
            <person name="Woodcroft B.J."/>
            <person name="Vervoort M."/>
            <person name="Kosik K.S."/>
            <person name="Manning G."/>
            <person name="Degnan B.M."/>
            <person name="Rokhsar D.S."/>
        </authorList>
    </citation>
    <scope>NUCLEOTIDE SEQUENCE [LARGE SCALE GENOMIC DNA]</scope>
</reference>
<accession>A0A1X7UAW1</accession>
<dbReference type="InParanoid" id="A0A1X7UAW1"/>
<evidence type="ECO:0000313" key="2">
    <source>
        <dbReference type="Proteomes" id="UP000007879"/>
    </source>
</evidence>
<sequence>MGEATKVFFTHRVSGSPDDNPMEKWYDCIRDTLQTCSVDVSLKKKKKKADRVGLAADQIYYGELESLGSANCLVADVTYPSLGVGYEISFAQNKGYKVVCLFHKTDGRDVDNLSPMIRGATGPGFYVESYETEEDLKKILQSHLV</sequence>
<dbReference type="GO" id="GO:0070694">
    <property type="term" value="F:5-hydroxymethyl-dUMP N-hydrolase activity"/>
    <property type="evidence" value="ECO:0007669"/>
    <property type="project" value="TreeGrafter"/>
</dbReference>
<dbReference type="PANTHER" id="PTHR15364">
    <property type="entry name" value="2'-DEOXYNUCLEOSIDE 5'-PHOSPHATE N-HYDROLASE 1"/>
    <property type="match status" value="1"/>
</dbReference>
<dbReference type="GO" id="GO:0009159">
    <property type="term" value="P:deoxyribonucleoside monophosphate catabolic process"/>
    <property type="evidence" value="ECO:0007669"/>
    <property type="project" value="TreeGrafter"/>
</dbReference>
<dbReference type="AlphaFoldDB" id="A0A1X7UAW1"/>
<name>A0A1X7UAW1_AMPQE</name>
<dbReference type="KEGG" id="aqu:100638178"/>
<dbReference type="SUPFAM" id="SSF52309">
    <property type="entry name" value="N-(deoxy)ribosyltransferase-like"/>
    <property type="match status" value="1"/>
</dbReference>
<dbReference type="Gene3D" id="3.40.50.450">
    <property type="match status" value="1"/>
</dbReference>
<organism evidence="1">
    <name type="scientific">Amphimedon queenslandica</name>
    <name type="common">Sponge</name>
    <dbReference type="NCBI Taxonomy" id="400682"/>
    <lineage>
        <taxon>Eukaryota</taxon>
        <taxon>Metazoa</taxon>
        <taxon>Porifera</taxon>
        <taxon>Demospongiae</taxon>
        <taxon>Heteroscleromorpha</taxon>
        <taxon>Haplosclerida</taxon>
        <taxon>Niphatidae</taxon>
        <taxon>Amphimedon</taxon>
    </lineage>
</organism>
<proteinExistence type="predicted"/>
<protein>
    <recommendedName>
        <fullName evidence="3">2'-deoxynucleoside 5'-phosphate N-hydrolase 1</fullName>
    </recommendedName>
</protein>
<dbReference type="EnsemblMetazoa" id="XM_003388382.3">
    <property type="protein sequence ID" value="XP_003388430.1"/>
    <property type="gene ID" value="LOC100638178"/>
</dbReference>
<dbReference type="OrthoDB" id="18087at2759"/>